<reference evidence="1 2" key="1">
    <citation type="submission" date="2023-10" db="EMBL/GenBank/DDBJ databases">
        <title>Genome-Wide Identification Analysis in wild type Solanum Pinnatisectum Reveals Some Genes Defensing Phytophthora Infestans.</title>
        <authorList>
            <person name="Sun C."/>
        </authorList>
    </citation>
    <scope>NUCLEOTIDE SEQUENCE [LARGE SCALE GENOMIC DNA]</scope>
    <source>
        <strain evidence="1">LQN</strain>
        <tissue evidence="1">Leaf</tissue>
    </source>
</reference>
<evidence type="ECO:0008006" key="3">
    <source>
        <dbReference type="Google" id="ProtNLM"/>
    </source>
</evidence>
<dbReference type="AlphaFoldDB" id="A0AAV9L1A9"/>
<dbReference type="EMBL" id="JAWPEI010000008">
    <property type="protein sequence ID" value="KAK4717987.1"/>
    <property type="molecule type" value="Genomic_DNA"/>
</dbReference>
<sequence length="177" mass="20034">MSRIEDMMQNMMKRFDSTDENVKEMRNDLSGIGQNVDAYAVSINHLEQQMTQLSTTQHHLNPKNDGHCMAVTTRGGKQTIDPPMPFGVEVEASKNDDVIEVNAESENATEKEVEITQKVVPMPRPLPPFPQRLVKKTEEGKYCRFISMLKQLSINVPLIEALEKNAWVCKVYEGLGN</sequence>
<comment type="caution">
    <text evidence="1">The sequence shown here is derived from an EMBL/GenBank/DDBJ whole genome shotgun (WGS) entry which is preliminary data.</text>
</comment>
<proteinExistence type="predicted"/>
<evidence type="ECO:0000313" key="2">
    <source>
        <dbReference type="Proteomes" id="UP001311915"/>
    </source>
</evidence>
<gene>
    <name evidence="1" type="ORF">R3W88_016325</name>
</gene>
<dbReference type="Proteomes" id="UP001311915">
    <property type="component" value="Unassembled WGS sequence"/>
</dbReference>
<evidence type="ECO:0000313" key="1">
    <source>
        <dbReference type="EMBL" id="KAK4717987.1"/>
    </source>
</evidence>
<organism evidence="1 2">
    <name type="scientific">Solanum pinnatisectum</name>
    <name type="common">tansyleaf nightshade</name>
    <dbReference type="NCBI Taxonomy" id="50273"/>
    <lineage>
        <taxon>Eukaryota</taxon>
        <taxon>Viridiplantae</taxon>
        <taxon>Streptophyta</taxon>
        <taxon>Embryophyta</taxon>
        <taxon>Tracheophyta</taxon>
        <taxon>Spermatophyta</taxon>
        <taxon>Magnoliopsida</taxon>
        <taxon>eudicotyledons</taxon>
        <taxon>Gunneridae</taxon>
        <taxon>Pentapetalae</taxon>
        <taxon>asterids</taxon>
        <taxon>lamiids</taxon>
        <taxon>Solanales</taxon>
        <taxon>Solanaceae</taxon>
        <taxon>Solanoideae</taxon>
        <taxon>Solaneae</taxon>
        <taxon>Solanum</taxon>
    </lineage>
</organism>
<keyword evidence="2" id="KW-1185">Reference proteome</keyword>
<name>A0AAV9L1A9_9SOLN</name>
<protein>
    <recommendedName>
        <fullName evidence="3">Integrase core domain containing protein</fullName>
    </recommendedName>
</protein>
<accession>A0AAV9L1A9</accession>